<feature type="compositionally biased region" description="Polar residues" evidence="1">
    <location>
        <begin position="10"/>
        <end position="19"/>
    </location>
</feature>
<dbReference type="AlphaFoldDB" id="A0AAF1BEZ1"/>
<feature type="region of interest" description="Disordered" evidence="1">
    <location>
        <begin position="159"/>
        <end position="323"/>
    </location>
</feature>
<organism evidence="2 3">
    <name type="scientific">Vanrija pseudolonga</name>
    <dbReference type="NCBI Taxonomy" id="143232"/>
    <lineage>
        <taxon>Eukaryota</taxon>
        <taxon>Fungi</taxon>
        <taxon>Dikarya</taxon>
        <taxon>Basidiomycota</taxon>
        <taxon>Agaricomycotina</taxon>
        <taxon>Tremellomycetes</taxon>
        <taxon>Trichosporonales</taxon>
        <taxon>Trichosporonaceae</taxon>
        <taxon>Vanrija</taxon>
    </lineage>
</organism>
<feature type="compositionally biased region" description="Basic and acidic residues" evidence="1">
    <location>
        <begin position="179"/>
        <end position="199"/>
    </location>
</feature>
<proteinExistence type="predicted"/>
<evidence type="ECO:0000313" key="2">
    <source>
        <dbReference type="EMBL" id="WOO77291.1"/>
    </source>
</evidence>
<accession>A0AAF1BEZ1</accession>
<evidence type="ECO:0000256" key="1">
    <source>
        <dbReference type="SAM" id="MobiDB-lite"/>
    </source>
</evidence>
<keyword evidence="3" id="KW-1185">Reference proteome</keyword>
<evidence type="ECO:0000313" key="3">
    <source>
        <dbReference type="Proteomes" id="UP000827549"/>
    </source>
</evidence>
<dbReference type="GeneID" id="87804137"/>
<feature type="region of interest" description="Disordered" evidence="1">
    <location>
        <begin position="104"/>
        <end position="124"/>
    </location>
</feature>
<feature type="region of interest" description="Disordered" evidence="1">
    <location>
        <begin position="1"/>
        <end position="35"/>
    </location>
</feature>
<feature type="compositionally biased region" description="Basic and acidic residues" evidence="1">
    <location>
        <begin position="23"/>
        <end position="35"/>
    </location>
</feature>
<name>A0AAF1BEZ1_9TREE</name>
<protein>
    <submittedName>
        <fullName evidence="2">Uncharacterized protein</fullName>
    </submittedName>
</protein>
<dbReference type="RefSeq" id="XP_062623323.1">
    <property type="nucleotide sequence ID" value="XM_062767339.1"/>
</dbReference>
<dbReference type="Proteomes" id="UP000827549">
    <property type="component" value="Chromosome 1"/>
</dbReference>
<dbReference type="EMBL" id="CP086714">
    <property type="protein sequence ID" value="WOO77291.1"/>
    <property type="molecule type" value="Genomic_DNA"/>
</dbReference>
<reference evidence="2" key="1">
    <citation type="submission" date="2023-10" db="EMBL/GenBank/DDBJ databases">
        <authorList>
            <person name="Noh H."/>
        </authorList>
    </citation>
    <scope>NUCLEOTIDE SEQUENCE</scope>
    <source>
        <strain evidence="2">DUCC4014</strain>
    </source>
</reference>
<sequence length="534" mass="58254">MRFGVPEWGNPSSDHNTPSLPAHAHDDDSQDDKDHVRRVINALENGNQDDKDRVRREIDARNDNSQDDKGHVRRVINACADINQDHNDLVRRMNYSHATTLPRGGFGAYAASRPPAPSPLRPRDYSWSGYSGHAPAPFGSPAPGLPSAAPRPVATGWGSCAIGNARPPGRPNAGAFGANHDDDRRHPPHRQPDNSEGRHNARQPANLGNFQLGAVTPADNGPPHHPMFAVNPPSADAPPRRVGPGAPWQRGPFEMPMAHRQAPPAPVVQAGESTRSRLRVEPGIGEANRQGGGHDAGGRRDAPPARVNGSGKGSGARRGEGSVRPRYMPYREWYAHHGSGPSSLLGTPRAIVANPVSPANWPRFEEVPEQPAEGYLRYIERVYPAWFVPDTDFADEFLYDAAKAGQPKRADGMPDKVREAIYRNLQPKLNDNRITKRQFAASASVLWMTHPLGTGRAVSTTQFQAAQLPNGLRACHTDYQKRLAYEVAKRICPEDVVERRSLCGSCKIKGFSCCFVLSSLHAEKCLASLVSQRG</sequence>
<gene>
    <name evidence="2" type="ORF">LOC62_01G000879</name>
</gene>